<accession>A0A2H0NAW2</accession>
<dbReference type="AlphaFoldDB" id="A0A2H0NAW2"/>
<evidence type="ECO:0000313" key="1">
    <source>
        <dbReference type="EMBL" id="PIR06038.1"/>
    </source>
</evidence>
<comment type="caution">
    <text evidence="1">The sequence shown here is derived from an EMBL/GenBank/DDBJ whole genome shotgun (WGS) entry which is preliminary data.</text>
</comment>
<sequence length="92" mass="10086">MVKVLKLVNEVKEEMTVKGFEQAVTERVNEMIIEAQTGCIGEKTHRFRGVEIVAKVITQKVLEEAACQIACGFGLSMESLETSAVRANIAVC</sequence>
<name>A0A2H0NAW2_9BACT</name>
<dbReference type="EMBL" id="PCWQ01000023">
    <property type="protein sequence ID" value="PIR06038.1"/>
    <property type="molecule type" value="Genomic_DNA"/>
</dbReference>
<gene>
    <name evidence="1" type="ORF">COV55_04900</name>
</gene>
<evidence type="ECO:0000313" key="2">
    <source>
        <dbReference type="Proteomes" id="UP000230564"/>
    </source>
</evidence>
<reference evidence="1 2" key="1">
    <citation type="submission" date="2017-09" db="EMBL/GenBank/DDBJ databases">
        <title>Depth-based differentiation of microbial function through sediment-hosted aquifers and enrichment of novel symbionts in the deep terrestrial subsurface.</title>
        <authorList>
            <person name="Probst A.J."/>
            <person name="Ladd B."/>
            <person name="Jarett J.K."/>
            <person name="Geller-Mcgrath D.E."/>
            <person name="Sieber C.M."/>
            <person name="Emerson J.B."/>
            <person name="Anantharaman K."/>
            <person name="Thomas B.C."/>
            <person name="Malmstrom R."/>
            <person name="Stieglmeier M."/>
            <person name="Klingl A."/>
            <person name="Woyke T."/>
            <person name="Ryan C.M."/>
            <person name="Banfield J.F."/>
        </authorList>
    </citation>
    <scope>NUCLEOTIDE SEQUENCE [LARGE SCALE GENOMIC DNA]</scope>
    <source>
        <strain evidence="1">CG11_big_fil_rev_8_21_14_0_20_36_20</strain>
    </source>
</reference>
<protein>
    <submittedName>
        <fullName evidence="1">Uncharacterized protein</fullName>
    </submittedName>
</protein>
<dbReference type="Proteomes" id="UP000230564">
    <property type="component" value="Unassembled WGS sequence"/>
</dbReference>
<organism evidence="1 2">
    <name type="scientific">Candidatus Komeilibacteria bacterium CG11_big_fil_rev_8_21_14_0_20_36_20</name>
    <dbReference type="NCBI Taxonomy" id="1974477"/>
    <lineage>
        <taxon>Bacteria</taxon>
        <taxon>Candidatus Komeiliibacteriota</taxon>
    </lineage>
</organism>
<proteinExistence type="predicted"/>